<reference evidence="3" key="1">
    <citation type="journal article" date="2020" name="Fungal Divers.">
        <title>Resolving the Mortierellaceae phylogeny through synthesis of multi-gene phylogenetics and phylogenomics.</title>
        <authorList>
            <person name="Vandepol N."/>
            <person name="Liber J."/>
            <person name="Desiro A."/>
            <person name="Na H."/>
            <person name="Kennedy M."/>
            <person name="Barry K."/>
            <person name="Grigoriev I.V."/>
            <person name="Miller A.N."/>
            <person name="O'Donnell K."/>
            <person name="Stajich J.E."/>
            <person name="Bonito G."/>
        </authorList>
    </citation>
    <scope>NUCLEOTIDE SEQUENCE</scope>
    <source>
        <strain evidence="3">KOD948</strain>
    </source>
</reference>
<proteinExistence type="predicted"/>
<feature type="signal peptide" evidence="1">
    <location>
        <begin position="1"/>
        <end position="19"/>
    </location>
</feature>
<feature type="chain" id="PRO_5040112150" description="SH3b domain-containing protein" evidence="1">
    <location>
        <begin position="20"/>
        <end position="249"/>
    </location>
</feature>
<dbReference type="SMART" id="SM00287">
    <property type="entry name" value="SH3b"/>
    <property type="match status" value="1"/>
</dbReference>
<accession>A0A9P6TYA4</accession>
<organism evidence="3 4">
    <name type="scientific">Mortierella polycephala</name>
    <dbReference type="NCBI Taxonomy" id="41804"/>
    <lineage>
        <taxon>Eukaryota</taxon>
        <taxon>Fungi</taxon>
        <taxon>Fungi incertae sedis</taxon>
        <taxon>Mucoromycota</taxon>
        <taxon>Mortierellomycotina</taxon>
        <taxon>Mortierellomycetes</taxon>
        <taxon>Mortierellales</taxon>
        <taxon>Mortierellaceae</taxon>
        <taxon>Mortierella</taxon>
    </lineage>
</organism>
<comment type="caution">
    <text evidence="3">The sequence shown here is derived from an EMBL/GenBank/DDBJ whole genome shotgun (WGS) entry which is preliminary data.</text>
</comment>
<dbReference type="OrthoDB" id="2251794at2759"/>
<keyword evidence="1" id="KW-0732">Signal</keyword>
<dbReference type="PROSITE" id="PS51781">
    <property type="entry name" value="SH3B"/>
    <property type="match status" value="1"/>
</dbReference>
<dbReference type="Gene3D" id="2.30.30.40">
    <property type="entry name" value="SH3 Domains"/>
    <property type="match status" value="1"/>
</dbReference>
<dbReference type="Proteomes" id="UP000726737">
    <property type="component" value="Unassembled WGS sequence"/>
</dbReference>
<keyword evidence="4" id="KW-1185">Reference proteome</keyword>
<protein>
    <recommendedName>
        <fullName evidence="2">SH3b domain-containing protein</fullName>
    </recommendedName>
</protein>
<gene>
    <name evidence="3" type="ORF">BG011_006990</name>
</gene>
<sequence>MKFSLAIAALVATIASTQAAAGTVRTAGSPLSIRASPFTSAKIVGSIKNGAKVNIDCTARGTTVKGKYGTSDLWDHVPGGYVSDTYVYTGSDGAVAPLCKGQPKPPGGSLPGLNARQSGYARTIAKVGKSQGVGVKGCAIAIATALVESNIAVYCNRKVSGSCNLPHDAVGSDNLSVGIFQQQSPMWGTAKQCMEPASSAGLFYKALKKVKGWQNMSIGTAAQKVQRSAYPGRYAGKAGQAMKVCEKAY</sequence>
<evidence type="ECO:0000256" key="1">
    <source>
        <dbReference type="SAM" id="SignalP"/>
    </source>
</evidence>
<evidence type="ECO:0000313" key="4">
    <source>
        <dbReference type="Proteomes" id="UP000726737"/>
    </source>
</evidence>
<dbReference type="EMBL" id="JAAAJA010000521">
    <property type="protein sequence ID" value="KAG0252416.1"/>
    <property type="molecule type" value="Genomic_DNA"/>
</dbReference>
<name>A0A9P6TYA4_9FUNG</name>
<evidence type="ECO:0000313" key="3">
    <source>
        <dbReference type="EMBL" id="KAG0252416.1"/>
    </source>
</evidence>
<dbReference type="AlphaFoldDB" id="A0A9P6TYA4"/>
<feature type="domain" description="SH3b" evidence="2">
    <location>
        <begin position="19"/>
        <end position="86"/>
    </location>
</feature>
<evidence type="ECO:0000259" key="2">
    <source>
        <dbReference type="PROSITE" id="PS51781"/>
    </source>
</evidence>
<dbReference type="InterPro" id="IPR003646">
    <property type="entry name" value="SH3-like_bac-type"/>
</dbReference>